<dbReference type="AlphaFoldDB" id="A0A367L130"/>
<evidence type="ECO:0000256" key="2">
    <source>
        <dbReference type="SAM" id="SignalP"/>
    </source>
</evidence>
<dbReference type="EMBL" id="LKCN02000021">
    <property type="protein sequence ID" value="RCI08121.1"/>
    <property type="molecule type" value="Genomic_DNA"/>
</dbReference>
<organism evidence="3 4">
    <name type="scientific">Ophiocordyceps polyrhachis-furcata BCC 54312</name>
    <dbReference type="NCBI Taxonomy" id="1330021"/>
    <lineage>
        <taxon>Eukaryota</taxon>
        <taxon>Fungi</taxon>
        <taxon>Dikarya</taxon>
        <taxon>Ascomycota</taxon>
        <taxon>Pezizomycotina</taxon>
        <taxon>Sordariomycetes</taxon>
        <taxon>Hypocreomycetidae</taxon>
        <taxon>Hypocreales</taxon>
        <taxon>Ophiocordycipitaceae</taxon>
        <taxon>Ophiocordyceps</taxon>
    </lineage>
</organism>
<feature type="region of interest" description="Disordered" evidence="1">
    <location>
        <begin position="32"/>
        <end position="82"/>
    </location>
</feature>
<gene>
    <name evidence="3" type="ORF">L249_6292</name>
</gene>
<name>A0A367L130_9HYPO</name>
<accession>A0A367L130</accession>
<feature type="chain" id="PRO_5016647462" description="Secreted protein" evidence="2">
    <location>
        <begin position="21"/>
        <end position="82"/>
    </location>
</feature>
<evidence type="ECO:0008006" key="5">
    <source>
        <dbReference type="Google" id="ProtNLM"/>
    </source>
</evidence>
<proteinExistence type="predicted"/>
<comment type="caution">
    <text evidence="3">The sequence shown here is derived from an EMBL/GenBank/DDBJ whole genome shotgun (WGS) entry which is preliminary data.</text>
</comment>
<keyword evidence="2" id="KW-0732">Signal</keyword>
<feature type="signal peptide" evidence="2">
    <location>
        <begin position="1"/>
        <end position="20"/>
    </location>
</feature>
<evidence type="ECO:0000313" key="3">
    <source>
        <dbReference type="EMBL" id="RCI08121.1"/>
    </source>
</evidence>
<dbReference type="Proteomes" id="UP000253664">
    <property type="component" value="Unassembled WGS sequence"/>
</dbReference>
<evidence type="ECO:0000256" key="1">
    <source>
        <dbReference type="SAM" id="MobiDB-lite"/>
    </source>
</evidence>
<protein>
    <recommendedName>
        <fullName evidence="5">Secreted protein</fullName>
    </recommendedName>
</protein>
<evidence type="ECO:0000313" key="4">
    <source>
        <dbReference type="Proteomes" id="UP000253664"/>
    </source>
</evidence>
<sequence length="82" mass="9308">MIMALASLSVVLSAAHFGYCYKEEERSYRLLPPSSSSLTPRHHHHHHHHHHYLVPIQGSGCEPSHSVRARAMAASQRGRHRL</sequence>
<reference evidence="3 4" key="1">
    <citation type="journal article" date="2015" name="BMC Genomics">
        <title>Insights from the genome of Ophiocordyceps polyrhachis-furcata to pathogenicity and host specificity in insect fungi.</title>
        <authorList>
            <person name="Wichadakul D."/>
            <person name="Kobmoo N."/>
            <person name="Ingsriswang S."/>
            <person name="Tangphatsornruang S."/>
            <person name="Chantasingh D."/>
            <person name="Luangsa-ard J.J."/>
            <person name="Eurwilaichitr L."/>
        </authorList>
    </citation>
    <scope>NUCLEOTIDE SEQUENCE [LARGE SCALE GENOMIC DNA]</scope>
    <source>
        <strain evidence="3 4">BCC 54312</strain>
    </source>
</reference>
<keyword evidence="4" id="KW-1185">Reference proteome</keyword>
<feature type="compositionally biased region" description="Basic residues" evidence="1">
    <location>
        <begin position="40"/>
        <end position="52"/>
    </location>
</feature>